<organism evidence="3 4">
    <name type="scientific">Alteromonas sediminis</name>
    <dbReference type="NCBI Taxonomy" id="2259342"/>
    <lineage>
        <taxon>Bacteria</taxon>
        <taxon>Pseudomonadati</taxon>
        <taxon>Pseudomonadota</taxon>
        <taxon>Gammaproteobacteria</taxon>
        <taxon>Alteromonadales</taxon>
        <taxon>Alteromonadaceae</taxon>
        <taxon>Alteromonas/Salinimonas group</taxon>
        <taxon>Alteromonas</taxon>
    </lineage>
</organism>
<dbReference type="Pfam" id="PF04186">
    <property type="entry name" value="FxsA"/>
    <property type="match status" value="1"/>
</dbReference>
<evidence type="ECO:0000256" key="1">
    <source>
        <dbReference type="SAM" id="MobiDB-lite"/>
    </source>
</evidence>
<keyword evidence="2" id="KW-0812">Transmembrane</keyword>
<evidence type="ECO:0000313" key="4">
    <source>
        <dbReference type="Proteomes" id="UP000275281"/>
    </source>
</evidence>
<dbReference type="InterPro" id="IPR007313">
    <property type="entry name" value="FxsA"/>
</dbReference>
<proteinExistence type="predicted"/>
<feature type="region of interest" description="Disordered" evidence="1">
    <location>
        <begin position="139"/>
        <end position="160"/>
    </location>
</feature>
<name>A0A3N5Y0Y6_9ALTE</name>
<dbReference type="PANTHER" id="PTHR35335:SF1">
    <property type="entry name" value="UPF0716 PROTEIN FXSA"/>
    <property type="match status" value="1"/>
</dbReference>
<evidence type="ECO:0000313" key="3">
    <source>
        <dbReference type="EMBL" id="RPJ66583.1"/>
    </source>
</evidence>
<dbReference type="Proteomes" id="UP000275281">
    <property type="component" value="Unassembled WGS sequence"/>
</dbReference>
<feature type="compositionally biased region" description="Basic and acidic residues" evidence="1">
    <location>
        <begin position="143"/>
        <end position="160"/>
    </location>
</feature>
<reference evidence="3 4" key="1">
    <citation type="submission" date="2018-11" db="EMBL/GenBank/DDBJ databases">
        <authorList>
            <person name="Ye M.-Q."/>
            <person name="Du Z.-J."/>
        </authorList>
    </citation>
    <scope>NUCLEOTIDE SEQUENCE [LARGE SCALE GENOMIC DNA]</scope>
    <source>
        <strain evidence="3 4">U0105</strain>
    </source>
</reference>
<keyword evidence="4" id="KW-1185">Reference proteome</keyword>
<dbReference type="GO" id="GO:0016020">
    <property type="term" value="C:membrane"/>
    <property type="evidence" value="ECO:0007669"/>
    <property type="project" value="InterPro"/>
</dbReference>
<protein>
    <submittedName>
        <fullName evidence="3">FxsA family protein</fullName>
    </submittedName>
</protein>
<dbReference type="NCBIfam" id="NF008528">
    <property type="entry name" value="PRK11463.1-2"/>
    <property type="match status" value="1"/>
</dbReference>
<dbReference type="AlphaFoldDB" id="A0A3N5Y0Y6"/>
<dbReference type="OrthoDB" id="9792788at2"/>
<comment type="caution">
    <text evidence="3">The sequence shown here is derived from an EMBL/GenBank/DDBJ whole genome shotgun (WGS) entry which is preliminary data.</text>
</comment>
<feature type="transmembrane region" description="Helical" evidence="2">
    <location>
        <begin position="75"/>
        <end position="100"/>
    </location>
</feature>
<accession>A0A3N5Y0Y6</accession>
<sequence length="160" mass="17432">MPILFLLFAIIPVAEIALLIHVGGEIGGWNTIALVLITAAVGAFLVKREGLATMQAAQNKLQQQQMPGQELFEGACLLVAGVLLVTPGFMTDVVGFLLVIPPTRKAIAKAVSKRLSGHIVTQHSYSQYQSYRQDSNDGDVFEGEFRNHETPTIDDKNEKN</sequence>
<gene>
    <name evidence="3" type="ORF">DRW07_10895</name>
</gene>
<feature type="transmembrane region" description="Helical" evidence="2">
    <location>
        <begin position="26"/>
        <end position="46"/>
    </location>
</feature>
<dbReference type="PANTHER" id="PTHR35335">
    <property type="entry name" value="UPF0716 PROTEIN FXSA"/>
    <property type="match status" value="1"/>
</dbReference>
<dbReference type="EMBL" id="RPOK01000003">
    <property type="protein sequence ID" value="RPJ66583.1"/>
    <property type="molecule type" value="Genomic_DNA"/>
</dbReference>
<keyword evidence="2" id="KW-0472">Membrane</keyword>
<evidence type="ECO:0000256" key="2">
    <source>
        <dbReference type="SAM" id="Phobius"/>
    </source>
</evidence>
<keyword evidence="2" id="KW-1133">Transmembrane helix</keyword>
<dbReference type="RefSeq" id="WP_124027941.1">
    <property type="nucleotide sequence ID" value="NZ_JBHRSN010000006.1"/>
</dbReference>